<dbReference type="InterPro" id="IPR021416">
    <property type="entry name" value="DUF3048_N"/>
</dbReference>
<dbReference type="InterPro" id="IPR002898">
    <property type="entry name" value="MotA_ExbB_proton_chnl"/>
</dbReference>
<keyword evidence="4 7" id="KW-0812">Transmembrane</keyword>
<reference evidence="10" key="1">
    <citation type="journal article" date="2014" name="Front. Microbiol.">
        <title>High frequency of phylogenetically diverse reductive dehalogenase-homologous genes in deep subseafloor sedimentary metagenomes.</title>
        <authorList>
            <person name="Kawai M."/>
            <person name="Futagami T."/>
            <person name="Toyoda A."/>
            <person name="Takaki Y."/>
            <person name="Nishi S."/>
            <person name="Hori S."/>
            <person name="Arai W."/>
            <person name="Tsubouchi T."/>
            <person name="Morono Y."/>
            <person name="Uchiyama I."/>
            <person name="Ito T."/>
            <person name="Fujiyama A."/>
            <person name="Inagaki F."/>
            <person name="Takami H."/>
        </authorList>
    </citation>
    <scope>NUCLEOTIDE SEQUENCE</scope>
    <source>
        <strain evidence="10">Expedition CK06-06</strain>
    </source>
</reference>
<accession>X1EQ41</accession>
<comment type="subcellular location">
    <subcellularLocation>
        <location evidence="1">Cell membrane</location>
        <topology evidence="1">Multi-pass membrane protein</topology>
    </subcellularLocation>
</comment>
<feature type="transmembrane region" description="Helical" evidence="7">
    <location>
        <begin position="383"/>
        <end position="404"/>
    </location>
</feature>
<dbReference type="PANTHER" id="PTHR30625:SF11">
    <property type="entry name" value="MOTA_TOLQ_EXBB PROTON CHANNEL DOMAIN-CONTAINING PROTEIN"/>
    <property type="match status" value="1"/>
</dbReference>
<dbReference type="InterPro" id="IPR050790">
    <property type="entry name" value="ExbB/TolQ_transport"/>
</dbReference>
<dbReference type="EMBL" id="BARU01000291">
    <property type="protein sequence ID" value="GAH19229.1"/>
    <property type="molecule type" value="Genomic_DNA"/>
</dbReference>
<keyword evidence="5 7" id="KW-1133">Transmembrane helix</keyword>
<keyword evidence="6 7" id="KW-0472">Membrane</keyword>
<dbReference type="AlphaFoldDB" id="X1EQ41"/>
<evidence type="ECO:0000313" key="10">
    <source>
        <dbReference type="EMBL" id="GAH19229.1"/>
    </source>
</evidence>
<name>X1EQ41_9ZZZZ</name>
<sequence length="406" mass="45118">MVSLVEIPAPKQPESKKPEITEEKAIAQLEVKPKAKPISPEPPKIKEEVTETKVVRKEELTEGAPKVEVKTPEIETEPVSVVPPAQTKESLGEDISVSTEYFKQTITSRKEVKGEVFEPGESQLKVNLGEKEEENVEATYGTIVNPGEITTLPEVKEKESPFGSRPLSIMVENSEGARPQSGLDKANIVYEVLAEGGITRFLAIFYDRDAEEVGPIRSARPYFVSKSLEHQAIYVHVGGSEEAYNFIKEEKIDDINEFVDFQPFWRSKNRKPPHNLYTSTIKLRKEANKLGYIEMIKKQEYQFEIDINERLTGRDEMKEAIEDSANQEIPVLERNLSTLSTIGNITPLLGLLGTVFGMVKAFNVIAVMGVGKPEALAGGISEALLTTAFGLSIAIPTIVVYNYLSH</sequence>
<feature type="non-terminal residue" evidence="10">
    <location>
        <position position="406"/>
    </location>
</feature>
<dbReference type="Pfam" id="PF01618">
    <property type="entry name" value="MotA_ExbB"/>
    <property type="match status" value="1"/>
</dbReference>
<dbReference type="Gene3D" id="3.50.90.10">
    <property type="entry name" value="YerB-like"/>
    <property type="match status" value="1"/>
</dbReference>
<evidence type="ECO:0000256" key="4">
    <source>
        <dbReference type="ARBA" id="ARBA00022692"/>
    </source>
</evidence>
<evidence type="ECO:0000256" key="2">
    <source>
        <dbReference type="ARBA" id="ARBA00010442"/>
    </source>
</evidence>
<evidence type="ECO:0000256" key="6">
    <source>
        <dbReference type="ARBA" id="ARBA00023136"/>
    </source>
</evidence>
<dbReference type="GO" id="GO:0017038">
    <property type="term" value="P:protein import"/>
    <property type="evidence" value="ECO:0007669"/>
    <property type="project" value="TreeGrafter"/>
</dbReference>
<comment type="similarity">
    <text evidence="2">Belongs to the ExbB/TolQ family.</text>
</comment>
<feature type="domain" description="MotA/TolQ/ExbB proton channel" evidence="8">
    <location>
        <begin position="311"/>
        <end position="405"/>
    </location>
</feature>
<dbReference type="SUPFAM" id="SSF159774">
    <property type="entry name" value="YerB-like"/>
    <property type="match status" value="1"/>
</dbReference>
<dbReference type="Pfam" id="PF11258">
    <property type="entry name" value="DUF3048"/>
    <property type="match status" value="1"/>
</dbReference>
<evidence type="ECO:0000256" key="3">
    <source>
        <dbReference type="ARBA" id="ARBA00022475"/>
    </source>
</evidence>
<proteinExistence type="inferred from homology"/>
<evidence type="ECO:0000256" key="7">
    <source>
        <dbReference type="SAM" id="Phobius"/>
    </source>
</evidence>
<dbReference type="GO" id="GO:0005886">
    <property type="term" value="C:plasma membrane"/>
    <property type="evidence" value="ECO:0007669"/>
    <property type="project" value="UniProtKB-SubCell"/>
</dbReference>
<evidence type="ECO:0000256" key="5">
    <source>
        <dbReference type="ARBA" id="ARBA00022989"/>
    </source>
</evidence>
<evidence type="ECO:0000259" key="8">
    <source>
        <dbReference type="Pfam" id="PF01618"/>
    </source>
</evidence>
<feature type="transmembrane region" description="Helical" evidence="7">
    <location>
        <begin position="348"/>
        <end position="371"/>
    </location>
</feature>
<dbReference type="PANTHER" id="PTHR30625">
    <property type="entry name" value="PROTEIN TOLQ"/>
    <property type="match status" value="1"/>
</dbReference>
<evidence type="ECO:0000256" key="1">
    <source>
        <dbReference type="ARBA" id="ARBA00004651"/>
    </source>
</evidence>
<gene>
    <name evidence="10" type="ORF">S03H2_01079</name>
</gene>
<comment type="caution">
    <text evidence="10">The sequence shown here is derived from an EMBL/GenBank/DDBJ whole genome shotgun (WGS) entry which is preliminary data.</text>
</comment>
<evidence type="ECO:0008006" key="11">
    <source>
        <dbReference type="Google" id="ProtNLM"/>
    </source>
</evidence>
<protein>
    <recommendedName>
        <fullName evidence="11">DUF3048 domain-containing protein</fullName>
    </recommendedName>
</protein>
<organism evidence="10">
    <name type="scientific">marine sediment metagenome</name>
    <dbReference type="NCBI Taxonomy" id="412755"/>
    <lineage>
        <taxon>unclassified sequences</taxon>
        <taxon>metagenomes</taxon>
        <taxon>ecological metagenomes</taxon>
    </lineage>
</organism>
<evidence type="ECO:0000259" key="9">
    <source>
        <dbReference type="Pfam" id="PF11258"/>
    </source>
</evidence>
<dbReference type="InterPro" id="IPR023158">
    <property type="entry name" value="YerB-like_sf"/>
</dbReference>
<keyword evidence="3" id="KW-1003">Cell membrane</keyword>
<feature type="domain" description="DUF3048" evidence="9">
    <location>
        <begin position="158"/>
        <end position="292"/>
    </location>
</feature>